<proteinExistence type="predicted"/>
<reference evidence="2 3" key="1">
    <citation type="journal article" date="2012" name="Genome Biol.">
        <title>Genome and low-iron response of an oceanic diatom adapted to chronic iron limitation.</title>
        <authorList>
            <person name="Lommer M."/>
            <person name="Specht M."/>
            <person name="Roy A.S."/>
            <person name="Kraemer L."/>
            <person name="Andreson R."/>
            <person name="Gutowska M.A."/>
            <person name="Wolf J."/>
            <person name="Bergner S.V."/>
            <person name="Schilhabel M.B."/>
            <person name="Klostermeier U.C."/>
            <person name="Beiko R.G."/>
            <person name="Rosenstiel P."/>
            <person name="Hippler M."/>
            <person name="Laroche J."/>
        </authorList>
    </citation>
    <scope>NUCLEOTIDE SEQUENCE [LARGE SCALE GENOMIC DNA]</scope>
    <source>
        <strain evidence="2 3">CCMP1005</strain>
    </source>
</reference>
<evidence type="ECO:0000313" key="2">
    <source>
        <dbReference type="EMBL" id="EJK67898.1"/>
    </source>
</evidence>
<feature type="non-terminal residue" evidence="2">
    <location>
        <position position="302"/>
    </location>
</feature>
<protein>
    <submittedName>
        <fullName evidence="2">Uncharacterized protein</fullName>
    </submittedName>
</protein>
<dbReference type="AlphaFoldDB" id="K0SNN7"/>
<accession>K0SNN7</accession>
<evidence type="ECO:0000313" key="3">
    <source>
        <dbReference type="Proteomes" id="UP000266841"/>
    </source>
</evidence>
<dbReference type="Pfam" id="PF25192">
    <property type="entry name" value="DiatomPyrShell"/>
    <property type="match status" value="1"/>
</dbReference>
<dbReference type="EMBL" id="AGNL01012431">
    <property type="protein sequence ID" value="EJK67898.1"/>
    <property type="molecule type" value="Genomic_DNA"/>
</dbReference>
<keyword evidence="3" id="KW-1185">Reference proteome</keyword>
<comment type="caution">
    <text evidence="2">The sequence shown here is derived from an EMBL/GenBank/DDBJ whole genome shotgun (WGS) entry which is preliminary data.</text>
</comment>
<sequence>MTVGVRRGGLLLGACCVQAFRCGVDAFSLPSSSTSPAGCKRRRHSTALFRSSPGFVGFRGDDGPQRGGYDGGYGGSYDMQGQVADRQSNLSRRDSRSVNEDPRGFDMEGRYSRPPHPSMMAPPHVMQQTRGYDGRIQGGSRNTYQTTGGRTFVETDGRPLDVEMEVWEGPNNSPTKVKMYSEDGRSRPMNILTGGGMGVTSVRNVGSMEFPVRAGVSGGYDNYGYGAPGGMPYGGGGYGSPQHSMTRGETVQGGSLKTFSLPSNVNAAQVTITSDGLPVNAKVELWGTSTQVKQLDDLRWSV</sequence>
<organism evidence="2 3">
    <name type="scientific">Thalassiosira oceanica</name>
    <name type="common">Marine diatom</name>
    <dbReference type="NCBI Taxonomy" id="159749"/>
    <lineage>
        <taxon>Eukaryota</taxon>
        <taxon>Sar</taxon>
        <taxon>Stramenopiles</taxon>
        <taxon>Ochrophyta</taxon>
        <taxon>Bacillariophyta</taxon>
        <taxon>Coscinodiscophyceae</taxon>
        <taxon>Thalassiosirophycidae</taxon>
        <taxon>Thalassiosirales</taxon>
        <taxon>Thalassiosiraceae</taxon>
        <taxon>Thalassiosira</taxon>
    </lineage>
</organism>
<name>K0SNN7_THAOC</name>
<gene>
    <name evidence="2" type="ORF">THAOC_10998</name>
</gene>
<feature type="compositionally biased region" description="Basic and acidic residues" evidence="1">
    <location>
        <begin position="91"/>
        <end position="111"/>
    </location>
</feature>
<evidence type="ECO:0000256" key="1">
    <source>
        <dbReference type="SAM" id="MobiDB-lite"/>
    </source>
</evidence>
<dbReference type="Proteomes" id="UP000266841">
    <property type="component" value="Unassembled WGS sequence"/>
</dbReference>
<feature type="compositionally biased region" description="Gly residues" evidence="1">
    <location>
        <begin position="65"/>
        <end position="75"/>
    </location>
</feature>
<dbReference type="InterPro" id="IPR057491">
    <property type="entry name" value="DiatomPyrShell"/>
</dbReference>
<feature type="region of interest" description="Disordered" evidence="1">
    <location>
        <begin position="51"/>
        <end position="119"/>
    </location>
</feature>